<dbReference type="SUPFAM" id="SSF54862">
    <property type="entry name" value="4Fe-4S ferredoxins"/>
    <property type="match status" value="1"/>
</dbReference>
<dbReference type="GO" id="GO:0046872">
    <property type="term" value="F:metal ion binding"/>
    <property type="evidence" value="ECO:0007669"/>
    <property type="project" value="UniProtKB-KW"/>
</dbReference>
<proteinExistence type="predicted"/>
<dbReference type="InterPro" id="IPR036136">
    <property type="entry name" value="Nit/Sulf_reduc_fer-like_dom_sf"/>
</dbReference>
<dbReference type="PROSITE" id="PS51379">
    <property type="entry name" value="4FE4S_FER_2"/>
    <property type="match status" value="2"/>
</dbReference>
<dbReference type="GO" id="GO:0009337">
    <property type="term" value="C:sulfite reductase complex (NADPH)"/>
    <property type="evidence" value="ECO:0007669"/>
    <property type="project" value="TreeGrafter"/>
</dbReference>
<protein>
    <submittedName>
        <fullName evidence="6">(4Fe-4S)-binding protein</fullName>
    </submittedName>
</protein>
<dbReference type="InterPro" id="IPR045854">
    <property type="entry name" value="NO2/SO3_Rdtase_4Fe4S_sf"/>
</dbReference>
<keyword evidence="1" id="KW-0004">4Fe-4S</keyword>
<reference evidence="6" key="1">
    <citation type="submission" date="2016-08" db="EMBL/GenBank/DDBJ databases">
        <title>Complete genome of Cloacibacillus porcorum.</title>
        <authorList>
            <person name="Looft T."/>
            <person name="Bayles D.O."/>
            <person name="Alt D.P."/>
        </authorList>
    </citation>
    <scope>NUCLEOTIDE SEQUENCE [LARGE SCALE GENOMIC DNA]</scope>
    <source>
        <strain evidence="6">CL-84</strain>
    </source>
</reference>
<dbReference type="OrthoDB" id="9800558at2"/>
<keyword evidence="3" id="KW-0408">Iron</keyword>
<dbReference type="SUPFAM" id="SSF56014">
    <property type="entry name" value="Nitrite and sulphite reductase 4Fe-4S domain-like"/>
    <property type="match status" value="1"/>
</dbReference>
<accession>A0A1B2I415</accession>
<dbReference type="RefSeq" id="WP_066744084.1">
    <property type="nucleotide sequence ID" value="NZ_CAUFKJ010000015.1"/>
</dbReference>
<evidence type="ECO:0000259" key="5">
    <source>
        <dbReference type="PROSITE" id="PS51379"/>
    </source>
</evidence>
<dbReference type="Pfam" id="PF00037">
    <property type="entry name" value="Fer4"/>
    <property type="match status" value="1"/>
</dbReference>
<sequence>MVNGSVTPEEEKSVKALGFLRNKGTNNFSGRIITVNGKISADQMICLSEAAKLHGNGVVMMTTRLTIECQGIPFDKIEDFRAYIAKAGLTTGGTGSKVRPVVSCKGTTCQYGLIDTFELSEEIHERFYNGYRSVKLPHKFKIAVGGCPNNCVKPDLNDVGIIGQLIPNFDEDSCSGCKKCAVEKFCPVGAAKMKDDLLEIDEEKCNNCGRCIGVCNFDAIADGTLGYKIYIGGRWGKSTAVGRPLSKIFTDKEEALAAIERAILLFREQGKTGERFASTISRLGFEYVEKELLDGDILERKNDILEANLHTVGGATC</sequence>
<evidence type="ECO:0000313" key="7">
    <source>
        <dbReference type="Proteomes" id="UP000093044"/>
    </source>
</evidence>
<dbReference type="InterPro" id="IPR005117">
    <property type="entry name" value="NiRdtase/SiRdtase_haem-b_fer"/>
</dbReference>
<dbReference type="GO" id="GO:0050311">
    <property type="term" value="F:sulfite reductase (ferredoxin) activity"/>
    <property type="evidence" value="ECO:0007669"/>
    <property type="project" value="TreeGrafter"/>
</dbReference>
<gene>
    <name evidence="6" type="ORF">BED41_06065</name>
</gene>
<keyword evidence="2" id="KW-0479">Metal-binding</keyword>
<dbReference type="STRING" id="1197717.BED41_06065"/>
<evidence type="ECO:0000256" key="1">
    <source>
        <dbReference type="ARBA" id="ARBA00022485"/>
    </source>
</evidence>
<name>A0A1B2I415_9BACT</name>
<dbReference type="Gene3D" id="3.30.413.10">
    <property type="entry name" value="Sulfite Reductase Hemoprotein, domain 1"/>
    <property type="match status" value="1"/>
</dbReference>
<dbReference type="Pfam" id="PF01077">
    <property type="entry name" value="NIR_SIR"/>
    <property type="match status" value="1"/>
</dbReference>
<evidence type="ECO:0000313" key="6">
    <source>
        <dbReference type="EMBL" id="ANZ44692.1"/>
    </source>
</evidence>
<dbReference type="Proteomes" id="UP000093044">
    <property type="component" value="Chromosome"/>
</dbReference>
<dbReference type="Gene3D" id="3.30.70.20">
    <property type="match status" value="1"/>
</dbReference>
<feature type="domain" description="4Fe-4S ferredoxin-type" evidence="5">
    <location>
        <begin position="198"/>
        <end position="225"/>
    </location>
</feature>
<organism evidence="6 7">
    <name type="scientific">Cloacibacillus porcorum</name>
    <dbReference type="NCBI Taxonomy" id="1197717"/>
    <lineage>
        <taxon>Bacteria</taxon>
        <taxon>Thermotogati</taxon>
        <taxon>Synergistota</taxon>
        <taxon>Synergistia</taxon>
        <taxon>Synergistales</taxon>
        <taxon>Synergistaceae</taxon>
        <taxon>Cloacibacillus</taxon>
    </lineage>
</organism>
<evidence type="ECO:0000256" key="4">
    <source>
        <dbReference type="ARBA" id="ARBA00023014"/>
    </source>
</evidence>
<keyword evidence="7" id="KW-1185">Reference proteome</keyword>
<dbReference type="AlphaFoldDB" id="A0A1B2I415"/>
<evidence type="ECO:0000256" key="3">
    <source>
        <dbReference type="ARBA" id="ARBA00023004"/>
    </source>
</evidence>
<keyword evidence="4" id="KW-0411">Iron-sulfur</keyword>
<dbReference type="GO" id="GO:0020037">
    <property type="term" value="F:heme binding"/>
    <property type="evidence" value="ECO:0007669"/>
    <property type="project" value="InterPro"/>
</dbReference>
<dbReference type="InterPro" id="IPR045169">
    <property type="entry name" value="NO2/SO3_Rdtase_4Fe4S_prot"/>
</dbReference>
<dbReference type="PANTHER" id="PTHR11493">
    <property type="entry name" value="SULFITE REDUCTASE [NADPH] SUBUNIT BETA-RELATED"/>
    <property type="match status" value="1"/>
</dbReference>
<dbReference type="KEGG" id="cpor:BED41_06065"/>
<dbReference type="InterPro" id="IPR006067">
    <property type="entry name" value="NO2/SO3_Rdtase_4Fe4S_dom"/>
</dbReference>
<evidence type="ECO:0000256" key="2">
    <source>
        <dbReference type="ARBA" id="ARBA00022723"/>
    </source>
</evidence>
<dbReference type="Pfam" id="PF03460">
    <property type="entry name" value="NIR_SIR_ferr"/>
    <property type="match status" value="1"/>
</dbReference>
<dbReference type="PANTHER" id="PTHR11493:SF54">
    <property type="entry name" value="ANAEROBIC SULFITE REDUCTASE SUBUNIT C"/>
    <property type="match status" value="1"/>
</dbReference>
<dbReference type="InterPro" id="IPR017896">
    <property type="entry name" value="4Fe4S_Fe-S-bd"/>
</dbReference>
<dbReference type="GO" id="GO:0051539">
    <property type="term" value="F:4 iron, 4 sulfur cluster binding"/>
    <property type="evidence" value="ECO:0007669"/>
    <property type="project" value="UniProtKB-KW"/>
</dbReference>
<dbReference type="SUPFAM" id="SSF55124">
    <property type="entry name" value="Nitrite/Sulfite reductase N-terminal domain-like"/>
    <property type="match status" value="1"/>
</dbReference>
<dbReference type="GeneID" id="83057415"/>
<dbReference type="EMBL" id="CP016757">
    <property type="protein sequence ID" value="ANZ44692.1"/>
    <property type="molecule type" value="Genomic_DNA"/>
</dbReference>
<dbReference type="GO" id="GO:0000103">
    <property type="term" value="P:sulfate assimilation"/>
    <property type="evidence" value="ECO:0007669"/>
    <property type="project" value="TreeGrafter"/>
</dbReference>
<dbReference type="GO" id="GO:0016002">
    <property type="term" value="F:sulfite reductase activity"/>
    <property type="evidence" value="ECO:0007669"/>
    <property type="project" value="TreeGrafter"/>
</dbReference>
<feature type="domain" description="4Fe-4S ferredoxin-type" evidence="5">
    <location>
        <begin position="165"/>
        <end position="196"/>
    </location>
</feature>